<reference evidence="7" key="1">
    <citation type="submission" date="2021-01" db="EMBL/GenBank/DDBJ databases">
        <authorList>
            <person name="Corre E."/>
            <person name="Pelletier E."/>
            <person name="Niang G."/>
            <person name="Scheremetjew M."/>
            <person name="Finn R."/>
            <person name="Kale V."/>
            <person name="Holt S."/>
            <person name="Cochrane G."/>
            <person name="Meng A."/>
            <person name="Brown T."/>
            <person name="Cohen L."/>
        </authorList>
    </citation>
    <scope>NUCLEOTIDE SEQUENCE</scope>
    <source>
        <strain evidence="7">CCMP826</strain>
    </source>
</reference>
<dbReference type="PANTHER" id="PTHR38894">
    <property type="entry name" value="TRANSMEMBRANE PROTEIN"/>
    <property type="match status" value="1"/>
</dbReference>
<feature type="compositionally biased region" description="Polar residues" evidence="5">
    <location>
        <begin position="16"/>
        <end position="35"/>
    </location>
</feature>
<feature type="region of interest" description="Disordered" evidence="5">
    <location>
        <begin position="1"/>
        <end position="39"/>
    </location>
</feature>
<name>A0A7S2MBF0_9STRA</name>
<dbReference type="EMBL" id="HBGV01003297">
    <property type="protein sequence ID" value="CAD9473882.1"/>
    <property type="molecule type" value="Transcribed_RNA"/>
</dbReference>
<feature type="transmembrane region" description="Helical" evidence="6">
    <location>
        <begin position="82"/>
        <end position="105"/>
    </location>
</feature>
<dbReference type="GO" id="GO:0016020">
    <property type="term" value="C:membrane"/>
    <property type="evidence" value="ECO:0007669"/>
    <property type="project" value="UniProtKB-SubCell"/>
</dbReference>
<keyword evidence="2 6" id="KW-0812">Transmembrane</keyword>
<evidence type="ECO:0000256" key="5">
    <source>
        <dbReference type="SAM" id="MobiDB-lite"/>
    </source>
</evidence>
<organism evidence="7">
    <name type="scientific">Helicotheca tamesis</name>
    <dbReference type="NCBI Taxonomy" id="374047"/>
    <lineage>
        <taxon>Eukaryota</taxon>
        <taxon>Sar</taxon>
        <taxon>Stramenopiles</taxon>
        <taxon>Ochrophyta</taxon>
        <taxon>Bacillariophyta</taxon>
        <taxon>Mediophyceae</taxon>
        <taxon>Lithodesmiophycidae</taxon>
        <taxon>Lithodesmiales</taxon>
        <taxon>Lithodesmiaceae</taxon>
        <taxon>Helicotheca</taxon>
    </lineage>
</organism>
<evidence type="ECO:0000256" key="4">
    <source>
        <dbReference type="ARBA" id="ARBA00023136"/>
    </source>
</evidence>
<keyword evidence="3 6" id="KW-1133">Transmembrane helix</keyword>
<accession>A0A7S2MBF0</accession>
<evidence type="ECO:0000256" key="6">
    <source>
        <dbReference type="SAM" id="Phobius"/>
    </source>
</evidence>
<proteinExistence type="predicted"/>
<dbReference type="AlphaFoldDB" id="A0A7S2MBF0"/>
<dbReference type="Pfam" id="PF08507">
    <property type="entry name" value="COPI_assoc"/>
    <property type="match status" value="1"/>
</dbReference>
<feature type="transmembrane region" description="Helical" evidence="6">
    <location>
        <begin position="149"/>
        <end position="170"/>
    </location>
</feature>
<feature type="transmembrane region" description="Helical" evidence="6">
    <location>
        <begin position="49"/>
        <end position="70"/>
    </location>
</feature>
<evidence type="ECO:0000256" key="2">
    <source>
        <dbReference type="ARBA" id="ARBA00022692"/>
    </source>
</evidence>
<evidence type="ECO:0000256" key="1">
    <source>
        <dbReference type="ARBA" id="ARBA00004141"/>
    </source>
</evidence>
<dbReference type="PANTHER" id="PTHR38894:SF1">
    <property type="entry name" value="TRANSMEMBRANE PROTEIN"/>
    <property type="match status" value="1"/>
</dbReference>
<evidence type="ECO:0000256" key="3">
    <source>
        <dbReference type="ARBA" id="ARBA00022989"/>
    </source>
</evidence>
<comment type="subcellular location">
    <subcellularLocation>
        <location evidence="1">Membrane</location>
        <topology evidence="1">Multi-pass membrane protein</topology>
    </subcellularLocation>
</comment>
<gene>
    <name evidence="7" type="ORF">HTAM1171_LOCUS1998</name>
</gene>
<evidence type="ECO:0000313" key="7">
    <source>
        <dbReference type="EMBL" id="CAD9473882.1"/>
    </source>
</evidence>
<sequence>MSYSGDPTWASPSGAAETTESIPASNPPTQTYQPDSSEERSSGGCVTKLLSIINLCLCALMAALGVLTIVDFDYSSTDDYSQAFVSVYMIVFAVMLALYEFMWWIPLDAINRSLRKNFGFLYGIKGKAAYLIFIAFLTIGLQGEDDYAWLKYTTGISFLAVGALHLFLWFSKPELVQDYKAPTSGFESNSGGDWENPNV</sequence>
<feature type="transmembrane region" description="Helical" evidence="6">
    <location>
        <begin position="126"/>
        <end position="143"/>
    </location>
</feature>
<protein>
    <submittedName>
        <fullName evidence="7">Uncharacterized protein</fullName>
    </submittedName>
</protein>
<keyword evidence="4 6" id="KW-0472">Membrane</keyword>
<dbReference type="InterPro" id="IPR013714">
    <property type="entry name" value="Golgi_TVP15"/>
</dbReference>